<dbReference type="RefSeq" id="WP_318065815.1">
    <property type="nucleotide sequence ID" value="NZ_JAWONS010000280.1"/>
</dbReference>
<dbReference type="Gene3D" id="3.40.50.720">
    <property type="entry name" value="NAD(P)-binding Rossmann-like Domain"/>
    <property type="match status" value="1"/>
</dbReference>
<dbReference type="PANTHER" id="PTHR43000">
    <property type="entry name" value="DTDP-D-GLUCOSE 4,6-DEHYDRATASE-RELATED"/>
    <property type="match status" value="1"/>
</dbReference>
<protein>
    <submittedName>
        <fullName evidence="3">NAD(P)-dependent oxidoreductase</fullName>
    </submittedName>
</protein>
<reference evidence="3 4" key="1">
    <citation type="submission" date="2023-10" db="EMBL/GenBank/DDBJ databases">
        <title>A novel Glycoside Hydrolase 43-Like Enzyme from Clostrdium boliviensis is an Endo-xylanase, and a Candidate for Xylooligosaccharides Production from Different Xylan Substrates.</title>
        <authorList>
            <person name="Alvarez M.T."/>
            <person name="Rocabado-Villegas L.R."/>
            <person name="Salas-Veizaga D.M."/>
            <person name="Linares-Pasten J.A."/>
            <person name="Gudmundsdottir E.E."/>
            <person name="Hreggvidsson G.O."/>
            <person name="Adlercreutz P."/>
            <person name="Nordberg Karlsson E."/>
        </authorList>
    </citation>
    <scope>NUCLEOTIDE SEQUENCE [LARGE SCALE GENOMIC DNA]</scope>
    <source>
        <strain evidence="3 4">E-1</strain>
    </source>
</reference>
<name>A0ABU4GPW7_9CLOT</name>
<accession>A0ABU4GPW7</accession>
<dbReference type="Proteomes" id="UP001276854">
    <property type="component" value="Unassembled WGS sequence"/>
</dbReference>
<dbReference type="InterPro" id="IPR001509">
    <property type="entry name" value="Epimerase_deHydtase"/>
</dbReference>
<sequence length="324" mass="36820">MNVVVTGATSFLGRAVADRLLKQGSKVYGVVRPGSQNMRYLPADQPGFMVIERELEALDTLDQVIGGTCQAFYHFGWDGSGSENRMKREVQQRNVRDSLKALEGAMRLGCSRFLFSGSQAEYGIHTGPLSEDTVCDPVSEYGKAKLDFLRQAEETASKWRQSGISSMEYIHARIFSVYGPGDHPWSLVESCLRAFGRGEYISLGECTQMWNFLYLEDCVRALMLLMESKKESVSGIYNVAAPECETKPLREYIRQMYETMGYHGSYSFGRRRPNAEGLVNLIPDIRKLEEETGFCPHVSFSEGTRKTWGYEKRIDMEGKMWYER</sequence>
<evidence type="ECO:0000313" key="4">
    <source>
        <dbReference type="Proteomes" id="UP001276854"/>
    </source>
</evidence>
<keyword evidence="4" id="KW-1185">Reference proteome</keyword>
<evidence type="ECO:0000313" key="3">
    <source>
        <dbReference type="EMBL" id="MDW2799628.1"/>
    </source>
</evidence>
<dbReference type="CDD" id="cd08946">
    <property type="entry name" value="SDR_e"/>
    <property type="match status" value="1"/>
</dbReference>
<dbReference type="Pfam" id="PF01370">
    <property type="entry name" value="Epimerase"/>
    <property type="match status" value="1"/>
</dbReference>
<evidence type="ECO:0000259" key="2">
    <source>
        <dbReference type="Pfam" id="PF01370"/>
    </source>
</evidence>
<dbReference type="SUPFAM" id="SSF51735">
    <property type="entry name" value="NAD(P)-binding Rossmann-fold domains"/>
    <property type="match status" value="1"/>
</dbReference>
<dbReference type="InterPro" id="IPR036291">
    <property type="entry name" value="NAD(P)-bd_dom_sf"/>
</dbReference>
<dbReference type="EMBL" id="JAWONS010000280">
    <property type="protein sequence ID" value="MDW2799628.1"/>
    <property type="molecule type" value="Genomic_DNA"/>
</dbReference>
<evidence type="ECO:0000256" key="1">
    <source>
        <dbReference type="ARBA" id="ARBA00007637"/>
    </source>
</evidence>
<comment type="caution">
    <text evidence="3">The sequence shown here is derived from an EMBL/GenBank/DDBJ whole genome shotgun (WGS) entry which is preliminary data.</text>
</comment>
<proteinExistence type="inferred from homology"/>
<organism evidence="3 4">
    <name type="scientific">Clostridium boliviensis</name>
    <dbReference type="NCBI Taxonomy" id="318465"/>
    <lineage>
        <taxon>Bacteria</taxon>
        <taxon>Bacillati</taxon>
        <taxon>Bacillota</taxon>
        <taxon>Clostridia</taxon>
        <taxon>Eubacteriales</taxon>
        <taxon>Clostridiaceae</taxon>
        <taxon>Clostridium</taxon>
    </lineage>
</organism>
<feature type="domain" description="NAD-dependent epimerase/dehydratase" evidence="2">
    <location>
        <begin position="3"/>
        <end position="240"/>
    </location>
</feature>
<comment type="similarity">
    <text evidence="1">Belongs to the NAD(P)-dependent epimerase/dehydratase family.</text>
</comment>
<gene>
    <name evidence="3" type="ORF">RZO55_18805</name>
</gene>